<organism evidence="3">
    <name type="scientific">Thermofilum pendens</name>
    <dbReference type="NCBI Taxonomy" id="2269"/>
    <lineage>
        <taxon>Archaea</taxon>
        <taxon>Thermoproteota</taxon>
        <taxon>Thermoprotei</taxon>
        <taxon>Thermofilales</taxon>
        <taxon>Thermofilaceae</taxon>
        <taxon>Thermofilum</taxon>
    </lineage>
</organism>
<dbReference type="Gene3D" id="3.40.50.300">
    <property type="entry name" value="P-loop containing nucleotide triphosphate hydrolases"/>
    <property type="match status" value="1"/>
</dbReference>
<dbReference type="InterPro" id="IPR035402">
    <property type="entry name" value="DgcN-like_N"/>
</dbReference>
<dbReference type="PANTHER" id="PTHR40690:SF1">
    <property type="entry name" value="DUF1611 DOMAIN-CONTAINING PROTEIN"/>
    <property type="match status" value="1"/>
</dbReference>
<dbReference type="InterPro" id="IPR027417">
    <property type="entry name" value="P-loop_NTPase"/>
</dbReference>
<dbReference type="EMBL" id="DTFI01000072">
    <property type="protein sequence ID" value="HGI43276.1"/>
    <property type="molecule type" value="Genomic_DNA"/>
</dbReference>
<dbReference type="PANTHER" id="PTHR40690">
    <property type="entry name" value="GLL3100 PROTEIN"/>
    <property type="match status" value="1"/>
</dbReference>
<dbReference type="SUPFAM" id="SSF52540">
    <property type="entry name" value="P-loop containing nucleoside triphosphate hydrolases"/>
    <property type="match status" value="1"/>
</dbReference>
<gene>
    <name evidence="3" type="ORF">ENV17_02665</name>
</gene>
<dbReference type="PIRSF" id="PIRSF026760">
    <property type="entry name" value="UCP026760"/>
    <property type="match status" value="1"/>
</dbReference>
<name>A0A7C4B930_THEPE</name>
<accession>A0A7C4B930</accession>
<feature type="domain" description="D-glutamate N-acetyltransferase-like N-terminal" evidence="2">
    <location>
        <begin position="40"/>
        <end position="135"/>
    </location>
</feature>
<reference evidence="3" key="1">
    <citation type="journal article" date="2020" name="mSystems">
        <title>Genome- and Community-Level Interaction Insights into Carbon Utilization and Element Cycling Functions of Hydrothermarchaeota in Hydrothermal Sediment.</title>
        <authorList>
            <person name="Zhou Z."/>
            <person name="Liu Y."/>
            <person name="Xu W."/>
            <person name="Pan J."/>
            <person name="Luo Z.H."/>
            <person name="Li M."/>
        </authorList>
    </citation>
    <scope>NUCLEOTIDE SEQUENCE [LARGE SCALE GENOMIC DNA]</scope>
    <source>
        <strain evidence="3">SpSt-735</strain>
    </source>
</reference>
<dbReference type="Pfam" id="PF07755">
    <property type="entry name" value="DUF1611"/>
    <property type="match status" value="1"/>
</dbReference>
<evidence type="ECO:0000259" key="2">
    <source>
        <dbReference type="Pfam" id="PF17396"/>
    </source>
</evidence>
<dbReference type="InterPro" id="IPR035086">
    <property type="entry name" value="DgcN-like_C"/>
</dbReference>
<dbReference type="InterPro" id="IPR011669">
    <property type="entry name" value="DgcN-like"/>
</dbReference>
<protein>
    <submittedName>
        <fullName evidence="3">DUF1611 domain-containing protein</fullName>
    </submittedName>
</protein>
<evidence type="ECO:0000313" key="3">
    <source>
        <dbReference type="EMBL" id="HGI43276.1"/>
    </source>
</evidence>
<proteinExistence type="predicted"/>
<sequence length="364" mass="40129">MAEEALILAEGLYATTDGKTAHGLVRKSLGYKIVGVIDSTLAGCDAGEVLDGRPRGIKIYASLEEALREHPEARWLIIGVATPGGVLPPHYRKIVKEAIERGLGVVSGLHEFLSDDPELSKLARERGVEIVDVRKIYYNTRIFYTGRIREVQALKAVVIGTDSAVGKRTVALMLTDELNARGVKATFVGTGQTAWMQGVKHVLVLDSVINDFVPGVLEYTVWRAYVEERPCVIVVPGQGSLLHPVFPGSYEILNLLKPEVTILQHAPARRAFDGFPEYPMPPLEKYLKLVELLTDRPVFAITINTENLSRDDVARIKEELEKEYGIPVVVPLEEGVGRIVDLMLERFPQLRVGAWARTSSASTA</sequence>
<comment type="caution">
    <text evidence="3">The sequence shown here is derived from an EMBL/GenBank/DDBJ whole genome shotgun (WGS) entry which is preliminary data.</text>
</comment>
<feature type="domain" description="D-glutamate N-acetyltransferase-like C-terminal" evidence="1">
    <location>
        <begin position="143"/>
        <end position="340"/>
    </location>
</feature>
<dbReference type="Pfam" id="PF17396">
    <property type="entry name" value="DUF1611_N"/>
    <property type="match status" value="1"/>
</dbReference>
<dbReference type="AlphaFoldDB" id="A0A7C4B930"/>
<evidence type="ECO:0000259" key="1">
    <source>
        <dbReference type="Pfam" id="PF07755"/>
    </source>
</evidence>
<dbReference type="Gene3D" id="3.40.50.720">
    <property type="entry name" value="NAD(P)-binding Rossmann-like Domain"/>
    <property type="match status" value="1"/>
</dbReference>